<keyword evidence="6" id="KW-0560">Oxidoreductase</keyword>
<dbReference type="PANTHER" id="PTHR10696">
    <property type="entry name" value="GAMMA-BUTYROBETAINE HYDROXYLASE-RELATED"/>
    <property type="match status" value="1"/>
</dbReference>
<dbReference type="Gene3D" id="3.30.2020.30">
    <property type="match status" value="1"/>
</dbReference>
<evidence type="ECO:0000313" key="11">
    <source>
        <dbReference type="Proteomes" id="UP000032101"/>
    </source>
</evidence>
<dbReference type="RefSeq" id="WP_042731609.1">
    <property type="nucleotide sequence ID" value="NZ_JXNZ01000223.1"/>
</dbReference>
<feature type="domain" description="Gamma-butyrobetaine hydroxylase-like N-terminal" evidence="9">
    <location>
        <begin position="27"/>
        <end position="104"/>
    </location>
</feature>
<evidence type="ECO:0000259" key="8">
    <source>
        <dbReference type="Pfam" id="PF02668"/>
    </source>
</evidence>
<evidence type="ECO:0000313" key="10">
    <source>
        <dbReference type="EMBL" id="KIQ57538.1"/>
    </source>
</evidence>
<dbReference type="OrthoDB" id="979809at2"/>
<evidence type="ECO:0000256" key="6">
    <source>
        <dbReference type="ARBA" id="ARBA00023002"/>
    </source>
</evidence>
<dbReference type="PANTHER" id="PTHR10696:SF25">
    <property type="entry name" value="OXIDOREDUCTASE AIM17-RELATED"/>
    <property type="match status" value="1"/>
</dbReference>
<dbReference type="NCBIfam" id="TIGR02409">
    <property type="entry name" value="carnitine_bodg"/>
    <property type="match status" value="1"/>
</dbReference>
<dbReference type="GO" id="GO:0045329">
    <property type="term" value="P:carnitine biosynthetic process"/>
    <property type="evidence" value="ECO:0007669"/>
    <property type="project" value="UniProtKB-UniPathway"/>
</dbReference>
<keyword evidence="4" id="KW-0479">Metal-binding</keyword>
<sequence length="387" mass="44177">MKTAAAFADFRSYPLVCALDTVKPLADQVLITWADGRVSPFHHQWLRDNCPCPQCVYSVTREQVLEIVDVPEDLTPDTTWLDDEGCLCVGWQDGHQSRFDPGWLRAHAYDEPSRAERLASKPQRRLWQHDLPLPVFDYQAVMEDADALLQWLLAVRDIGLTQVRGVPTEPGSLQRLAQRISFIRESNFGVLFNVQSKADADSNAYTAFNLPLHSDLPTRELQPGLQFLHCLVNDAQGGESIFVDGFAVAEALRQEAPDDFEALCRIPVEFRNKDRHSDYRCLAPIIALDALGHVAEIRMANFLRGPFDTSAEQMPGLYRAYRRLIALTREPRLRLVRRLEPGQLWCFDNRRTLHARNAFDPATGARHFQGCYVDRDELLSRIRVLQR</sequence>
<dbReference type="PATRIC" id="fig|294.124.peg.4207"/>
<gene>
    <name evidence="10" type="ORF">RL74_20410</name>
</gene>
<evidence type="ECO:0000256" key="4">
    <source>
        <dbReference type="ARBA" id="ARBA00022723"/>
    </source>
</evidence>
<organism evidence="10 11">
    <name type="scientific">Pseudomonas fluorescens</name>
    <dbReference type="NCBI Taxonomy" id="294"/>
    <lineage>
        <taxon>Bacteria</taxon>
        <taxon>Pseudomonadati</taxon>
        <taxon>Pseudomonadota</taxon>
        <taxon>Gammaproteobacteria</taxon>
        <taxon>Pseudomonadales</taxon>
        <taxon>Pseudomonadaceae</taxon>
        <taxon>Pseudomonas</taxon>
    </lineage>
</organism>
<dbReference type="FunFam" id="3.60.130.10:FF:000001">
    <property type="entry name" value="Trimethyllysine dioxygenase, mitochondrial"/>
    <property type="match status" value="1"/>
</dbReference>
<proteinExistence type="inferred from homology"/>
<comment type="cofactor">
    <cofactor evidence="1">
        <name>Fe(2+)</name>
        <dbReference type="ChEBI" id="CHEBI:29033"/>
    </cofactor>
</comment>
<comment type="similarity">
    <text evidence="3">Belongs to the gamma-BBH/TMLD family.</text>
</comment>
<dbReference type="GO" id="GO:0005506">
    <property type="term" value="F:iron ion binding"/>
    <property type="evidence" value="ECO:0007669"/>
    <property type="project" value="InterPro"/>
</dbReference>
<dbReference type="InterPro" id="IPR042098">
    <property type="entry name" value="TauD-like_sf"/>
</dbReference>
<comment type="caution">
    <text evidence="10">The sequence shown here is derived from an EMBL/GenBank/DDBJ whole genome shotgun (WGS) entry which is preliminary data.</text>
</comment>
<dbReference type="InterPro" id="IPR003819">
    <property type="entry name" value="TauD/TfdA-like"/>
</dbReference>
<evidence type="ECO:0000256" key="3">
    <source>
        <dbReference type="ARBA" id="ARBA00008654"/>
    </source>
</evidence>
<evidence type="ECO:0000256" key="5">
    <source>
        <dbReference type="ARBA" id="ARBA00022964"/>
    </source>
</evidence>
<dbReference type="InterPro" id="IPR012775">
    <property type="entry name" value="GBBH-like"/>
</dbReference>
<reference evidence="10 11" key="1">
    <citation type="submission" date="2015-01" db="EMBL/GenBank/DDBJ databases">
        <title>Draft Genome Sequence of the Biocontrol and Plant Growth-Promoting Rhizobacteria (PGPR) Pseudomonas fluorescens UM270.</title>
        <authorList>
            <person name="Hernandez-Salmeron J.E."/>
            <person name="Santoyo G."/>
            <person name="Moreno-Hagelsieb G."/>
            <person name="Hernandez-Leon R."/>
        </authorList>
    </citation>
    <scope>NUCLEOTIDE SEQUENCE [LARGE SCALE GENOMIC DNA]</scope>
    <source>
        <strain evidence="10 11">UM270</strain>
    </source>
</reference>
<dbReference type="CDD" id="cd00250">
    <property type="entry name" value="CAS_like"/>
    <property type="match status" value="1"/>
</dbReference>
<dbReference type="GO" id="GO:0016706">
    <property type="term" value="F:2-oxoglutarate-dependent dioxygenase activity"/>
    <property type="evidence" value="ECO:0007669"/>
    <property type="project" value="UniProtKB-ARBA"/>
</dbReference>
<evidence type="ECO:0000256" key="2">
    <source>
        <dbReference type="ARBA" id="ARBA00001961"/>
    </source>
</evidence>
<dbReference type="FunFam" id="3.30.2020.30:FF:000002">
    <property type="entry name" value="Putative gamma-butyrobetaine dioxygenase"/>
    <property type="match status" value="1"/>
</dbReference>
<dbReference type="AlphaFoldDB" id="A0A0D0PFK2"/>
<evidence type="ECO:0000256" key="1">
    <source>
        <dbReference type="ARBA" id="ARBA00001954"/>
    </source>
</evidence>
<dbReference type="Proteomes" id="UP000032101">
    <property type="component" value="Unassembled WGS sequence"/>
</dbReference>
<dbReference type="Gene3D" id="3.60.130.10">
    <property type="entry name" value="Clavaminate synthase-like"/>
    <property type="match status" value="1"/>
</dbReference>
<dbReference type="SUPFAM" id="SSF51197">
    <property type="entry name" value="Clavaminate synthase-like"/>
    <property type="match status" value="1"/>
</dbReference>
<evidence type="ECO:0000259" key="9">
    <source>
        <dbReference type="Pfam" id="PF06155"/>
    </source>
</evidence>
<dbReference type="UniPathway" id="UPA00118"/>
<keyword evidence="7" id="KW-0408">Iron</keyword>
<evidence type="ECO:0000256" key="7">
    <source>
        <dbReference type="ARBA" id="ARBA00023004"/>
    </source>
</evidence>
<dbReference type="InterPro" id="IPR050411">
    <property type="entry name" value="AlphaKG_dependent_hydroxylases"/>
</dbReference>
<feature type="domain" description="TauD/TfdA-like" evidence="8">
    <location>
        <begin position="135"/>
        <end position="372"/>
    </location>
</feature>
<dbReference type="EMBL" id="JXNZ01000223">
    <property type="protein sequence ID" value="KIQ57538.1"/>
    <property type="molecule type" value="Genomic_DNA"/>
</dbReference>
<protein>
    <submittedName>
        <fullName evidence="10">Gamma-butyrobetaine dioxygenase</fullName>
    </submittedName>
</protein>
<keyword evidence="5 10" id="KW-0223">Dioxygenase</keyword>
<accession>A0A0D0PFK2</accession>
<dbReference type="InterPro" id="IPR010376">
    <property type="entry name" value="GBBH-like_N"/>
</dbReference>
<name>A0A0D0PFK2_PSEFL</name>
<dbReference type="Pfam" id="PF02668">
    <property type="entry name" value="TauD"/>
    <property type="match status" value="1"/>
</dbReference>
<comment type="cofactor">
    <cofactor evidence="2">
        <name>L-ascorbate</name>
        <dbReference type="ChEBI" id="CHEBI:38290"/>
    </cofactor>
</comment>
<dbReference type="Pfam" id="PF06155">
    <property type="entry name" value="GBBH-like_N"/>
    <property type="match status" value="1"/>
</dbReference>
<dbReference type="InterPro" id="IPR038492">
    <property type="entry name" value="GBBH-like_N_sf"/>
</dbReference>